<organism evidence="2 3">
    <name type="scientific">Acanthamoeba castellanii (strain ATCC 30010 / Neff)</name>
    <dbReference type="NCBI Taxonomy" id="1257118"/>
    <lineage>
        <taxon>Eukaryota</taxon>
        <taxon>Amoebozoa</taxon>
        <taxon>Discosea</taxon>
        <taxon>Longamoebia</taxon>
        <taxon>Centramoebida</taxon>
        <taxon>Acanthamoebidae</taxon>
        <taxon>Acanthamoeba</taxon>
    </lineage>
</organism>
<keyword evidence="3" id="KW-1185">Reference proteome</keyword>
<proteinExistence type="predicted"/>
<name>L8HL55_ACACF</name>
<evidence type="ECO:0000313" key="3">
    <source>
        <dbReference type="Proteomes" id="UP000011083"/>
    </source>
</evidence>
<dbReference type="RefSeq" id="XP_004368163.1">
    <property type="nucleotide sequence ID" value="XM_004368106.1"/>
</dbReference>
<dbReference type="GeneID" id="14926461"/>
<reference evidence="2 3" key="1">
    <citation type="journal article" date="2013" name="Genome Biol.">
        <title>Genome of Acanthamoeba castellanii highlights extensive lateral gene transfer and early evolution of tyrosine kinase signaling.</title>
        <authorList>
            <person name="Clarke M."/>
            <person name="Lohan A.J."/>
            <person name="Liu B."/>
            <person name="Lagkouvardos I."/>
            <person name="Roy S."/>
            <person name="Zafar N."/>
            <person name="Bertelli C."/>
            <person name="Schilde C."/>
            <person name="Kianianmomeni A."/>
            <person name="Burglin T.R."/>
            <person name="Frech C."/>
            <person name="Turcotte B."/>
            <person name="Kopec K.O."/>
            <person name="Synnott J.M."/>
            <person name="Choo C."/>
            <person name="Paponov I."/>
            <person name="Finkler A."/>
            <person name="Soon Heng Tan C."/>
            <person name="Hutchins A.P."/>
            <person name="Weinmeier T."/>
            <person name="Rattei T."/>
            <person name="Chu J.S."/>
            <person name="Gimenez G."/>
            <person name="Irimia M."/>
            <person name="Rigden D.J."/>
            <person name="Fitzpatrick D.A."/>
            <person name="Lorenzo-Morales J."/>
            <person name="Bateman A."/>
            <person name="Chiu C.H."/>
            <person name="Tang P."/>
            <person name="Hegemann P."/>
            <person name="Fromm H."/>
            <person name="Raoult D."/>
            <person name="Greub G."/>
            <person name="Miranda-Saavedra D."/>
            <person name="Chen N."/>
            <person name="Nash P."/>
            <person name="Ginger M.L."/>
            <person name="Horn M."/>
            <person name="Schaap P."/>
            <person name="Caler L."/>
            <person name="Loftus B."/>
        </authorList>
    </citation>
    <scope>NUCLEOTIDE SEQUENCE [LARGE SCALE GENOMIC DNA]</scope>
    <source>
        <strain evidence="2 3">Neff</strain>
    </source>
</reference>
<sequence>MARSLGRDEAVGLTKVTGCVVSMLSGNHVALATRAPSTPSQSTGGELGQRRGAALRSTGSSASVASGVVVVVVNFS</sequence>
<feature type="compositionally biased region" description="Polar residues" evidence="1">
    <location>
        <begin position="35"/>
        <end position="44"/>
    </location>
</feature>
<dbReference type="EMBL" id="KB007805">
    <property type="protein sequence ID" value="ELR25408.1"/>
    <property type="molecule type" value="Genomic_DNA"/>
</dbReference>
<evidence type="ECO:0000256" key="1">
    <source>
        <dbReference type="SAM" id="MobiDB-lite"/>
    </source>
</evidence>
<evidence type="ECO:0000313" key="2">
    <source>
        <dbReference type="EMBL" id="ELR25408.1"/>
    </source>
</evidence>
<dbReference type="Proteomes" id="UP000011083">
    <property type="component" value="Unassembled WGS sequence"/>
</dbReference>
<feature type="region of interest" description="Disordered" evidence="1">
    <location>
        <begin position="33"/>
        <end position="63"/>
    </location>
</feature>
<dbReference type="KEGG" id="acan:ACA1_293590"/>
<dbReference type="VEuPathDB" id="AmoebaDB:ACA1_293590"/>
<accession>L8HL55</accession>
<protein>
    <submittedName>
        <fullName evidence="2">Uncharacterized protein</fullName>
    </submittedName>
</protein>
<gene>
    <name evidence="2" type="ORF">ACA1_293590</name>
</gene>
<dbReference type="AlphaFoldDB" id="L8HL55"/>